<dbReference type="InterPro" id="IPR028154">
    <property type="entry name" value="AMP-dep_Lig_C"/>
</dbReference>
<dbReference type="RefSeq" id="WP_159546858.1">
    <property type="nucleotide sequence ID" value="NZ_CP047156.1"/>
</dbReference>
<dbReference type="GO" id="GO:0006633">
    <property type="term" value="P:fatty acid biosynthetic process"/>
    <property type="evidence" value="ECO:0007669"/>
    <property type="project" value="TreeGrafter"/>
</dbReference>
<evidence type="ECO:0000256" key="1">
    <source>
        <dbReference type="ARBA" id="ARBA00006432"/>
    </source>
</evidence>
<evidence type="ECO:0000313" key="7">
    <source>
        <dbReference type="Proteomes" id="UP000463857"/>
    </source>
</evidence>
<feature type="domain" description="AMP-dependent ligase C-terminal" evidence="5">
    <location>
        <begin position="446"/>
        <end position="537"/>
    </location>
</feature>
<dbReference type="Gene3D" id="3.30.300.30">
    <property type="match status" value="1"/>
</dbReference>
<dbReference type="InParanoid" id="A0A7L4YRY4"/>
<dbReference type="EMBL" id="CP047156">
    <property type="protein sequence ID" value="QHC01723.1"/>
    <property type="molecule type" value="Genomic_DNA"/>
</dbReference>
<accession>A0A7L4YRY4</accession>
<dbReference type="NCBIfam" id="NF005850">
    <property type="entry name" value="PRK07768.1"/>
    <property type="match status" value="1"/>
</dbReference>
<dbReference type="Gene3D" id="3.40.50.12780">
    <property type="entry name" value="N-terminal domain of ligase-like"/>
    <property type="match status" value="1"/>
</dbReference>
<keyword evidence="2" id="KW-0436">Ligase</keyword>
<sequence length="551" mass="57969">MSEFLAQLVRTATDDPQHGWIEAKEPNGEFERRTWAQIHQRALRVAGGLRAAGVRPGDAVALFVGAPADVAVAAQGCWLAGASVTMLHQPTARTDLGSYAADTVGVLRMVGARALVLGAPYAALAGDFQKALGDDLPVRSVDELLAAEPVDADPQVSDESSVALLQLTSGSTSHPKAVRISHGNLISNMRAMVEAAQIVSDDVMVSWLPTFHDMGMVGFLTVPMTFGIKLVKMTPADLLASPTSWMRAISDYRGTITASPNFAYALATRALTKASDLDLSSLRIALNGAEPVDPKATAGFAAAGERFGLDPGCVLCAYGMAEATLAVSFAPLGLGLEVDTIDQAALSRTGRAIPSSEGTTSSFAMLGRPLSGLTVQIRSEGEVLGERQAGEIFVRGTAVTDGYLTVDGYAAAQDADGWLATGDEGYLVDDQIVVCGRTKDLIILAGRNIYPTDIERVAEAVDGVRAGNSAAVSLLGDGRESFAVAVESTYADDREQSERIRQEVARAVNHALDARPAQVVVVAPGWLPKTPSGKIQRSRVRERLETGDAPT</sequence>
<dbReference type="SUPFAM" id="SSF56801">
    <property type="entry name" value="Acetyl-CoA synthetase-like"/>
    <property type="match status" value="1"/>
</dbReference>
<dbReference type="PROSITE" id="PS00455">
    <property type="entry name" value="AMP_BINDING"/>
    <property type="match status" value="1"/>
</dbReference>
<comment type="similarity">
    <text evidence="1">Belongs to the ATP-dependent AMP-binding enzyme family.</text>
</comment>
<dbReference type="CDD" id="cd05931">
    <property type="entry name" value="FAAL"/>
    <property type="match status" value="1"/>
</dbReference>
<evidence type="ECO:0000256" key="3">
    <source>
        <dbReference type="SAM" id="MobiDB-lite"/>
    </source>
</evidence>
<dbReference type="GO" id="GO:0005886">
    <property type="term" value="C:plasma membrane"/>
    <property type="evidence" value="ECO:0007669"/>
    <property type="project" value="TreeGrafter"/>
</dbReference>
<dbReference type="Pfam" id="PF00501">
    <property type="entry name" value="AMP-binding"/>
    <property type="match status" value="1"/>
</dbReference>
<dbReference type="Proteomes" id="UP000463857">
    <property type="component" value="Chromosome"/>
</dbReference>
<feature type="domain" description="AMP-dependent synthetase/ligase" evidence="4">
    <location>
        <begin position="28"/>
        <end position="404"/>
    </location>
</feature>
<dbReference type="AlphaFoldDB" id="A0A7L4YRY4"/>
<feature type="compositionally biased region" description="Basic and acidic residues" evidence="3">
    <location>
        <begin position="539"/>
        <end position="551"/>
    </location>
</feature>
<dbReference type="PANTHER" id="PTHR22754">
    <property type="entry name" value="DISCO-INTERACTING PROTEIN 2 DIP2 -RELATED"/>
    <property type="match status" value="1"/>
</dbReference>
<evidence type="ECO:0000256" key="2">
    <source>
        <dbReference type="ARBA" id="ARBA00022598"/>
    </source>
</evidence>
<dbReference type="InterPro" id="IPR042099">
    <property type="entry name" value="ANL_N_sf"/>
</dbReference>
<keyword evidence="7" id="KW-1185">Reference proteome</keyword>
<gene>
    <name evidence="6" type="ORF">EK0264_16485</name>
</gene>
<evidence type="ECO:0000259" key="5">
    <source>
        <dbReference type="Pfam" id="PF14535"/>
    </source>
</evidence>
<dbReference type="Pfam" id="PF14535">
    <property type="entry name" value="AMP-binding_C_2"/>
    <property type="match status" value="1"/>
</dbReference>
<evidence type="ECO:0000313" key="6">
    <source>
        <dbReference type="EMBL" id="QHC01723.1"/>
    </source>
</evidence>
<dbReference type="GO" id="GO:0070566">
    <property type="term" value="F:adenylyltransferase activity"/>
    <property type="evidence" value="ECO:0007669"/>
    <property type="project" value="TreeGrafter"/>
</dbReference>
<dbReference type="GO" id="GO:0016874">
    <property type="term" value="F:ligase activity"/>
    <property type="evidence" value="ECO:0007669"/>
    <property type="project" value="UniProtKB-KW"/>
</dbReference>
<dbReference type="InterPro" id="IPR020845">
    <property type="entry name" value="AMP-binding_CS"/>
</dbReference>
<dbReference type="OrthoDB" id="3671040at2"/>
<organism evidence="6 7">
    <name type="scientific">Epidermidibacterium keratini</name>
    <dbReference type="NCBI Taxonomy" id="1891644"/>
    <lineage>
        <taxon>Bacteria</taxon>
        <taxon>Bacillati</taxon>
        <taxon>Actinomycetota</taxon>
        <taxon>Actinomycetes</taxon>
        <taxon>Sporichthyales</taxon>
        <taxon>Sporichthyaceae</taxon>
        <taxon>Epidermidibacterium</taxon>
    </lineage>
</organism>
<dbReference type="InterPro" id="IPR045851">
    <property type="entry name" value="AMP-bd_C_sf"/>
</dbReference>
<dbReference type="InterPro" id="IPR040097">
    <property type="entry name" value="FAAL/FAAC"/>
</dbReference>
<dbReference type="PANTHER" id="PTHR22754:SF32">
    <property type="entry name" value="DISCO-INTERACTING PROTEIN 2"/>
    <property type="match status" value="1"/>
</dbReference>
<proteinExistence type="inferred from homology"/>
<feature type="region of interest" description="Disordered" evidence="3">
    <location>
        <begin position="532"/>
        <end position="551"/>
    </location>
</feature>
<evidence type="ECO:0000259" key="4">
    <source>
        <dbReference type="Pfam" id="PF00501"/>
    </source>
</evidence>
<dbReference type="KEGG" id="eke:EK0264_16485"/>
<dbReference type="InterPro" id="IPR000873">
    <property type="entry name" value="AMP-dep_synth/lig_dom"/>
</dbReference>
<name>A0A7L4YRY4_9ACTN</name>
<protein>
    <submittedName>
        <fullName evidence="6">AMP-binding protein</fullName>
    </submittedName>
</protein>
<reference evidence="6 7" key="1">
    <citation type="journal article" date="2018" name="Int. J. Syst. Evol. Microbiol.">
        <title>Epidermidibacterium keratini gen. nov., sp. nov., a member of the family Sporichthyaceae, isolated from keratin epidermis.</title>
        <authorList>
            <person name="Lee D.G."/>
            <person name="Trujillo M.E."/>
            <person name="Kang S."/>
            <person name="Nam J.J."/>
            <person name="Kim Y.J."/>
        </authorList>
    </citation>
    <scope>NUCLEOTIDE SEQUENCE [LARGE SCALE GENOMIC DNA]</scope>
    <source>
        <strain evidence="6 7">EPI-7</strain>
    </source>
</reference>